<dbReference type="AlphaFoldDB" id="A0A8C6XRP7"/>
<organism evidence="1 2">
    <name type="scientific">Naja naja</name>
    <name type="common">Indian cobra</name>
    <dbReference type="NCBI Taxonomy" id="35670"/>
    <lineage>
        <taxon>Eukaryota</taxon>
        <taxon>Metazoa</taxon>
        <taxon>Chordata</taxon>
        <taxon>Craniata</taxon>
        <taxon>Vertebrata</taxon>
        <taxon>Euteleostomi</taxon>
        <taxon>Lepidosauria</taxon>
        <taxon>Squamata</taxon>
        <taxon>Bifurcata</taxon>
        <taxon>Unidentata</taxon>
        <taxon>Episquamata</taxon>
        <taxon>Toxicofera</taxon>
        <taxon>Serpentes</taxon>
        <taxon>Colubroidea</taxon>
        <taxon>Elapidae</taxon>
        <taxon>Elapinae</taxon>
        <taxon>Naja</taxon>
    </lineage>
</organism>
<evidence type="ECO:0000313" key="1">
    <source>
        <dbReference type="Ensembl" id="ENSNNAP00000018707.1"/>
    </source>
</evidence>
<reference evidence="1" key="2">
    <citation type="submission" date="2025-09" db="UniProtKB">
        <authorList>
            <consortium name="Ensembl"/>
        </authorList>
    </citation>
    <scope>IDENTIFICATION</scope>
</reference>
<dbReference type="GeneTree" id="ENSGT00960000186896"/>
<proteinExistence type="predicted"/>
<dbReference type="Proteomes" id="UP000694559">
    <property type="component" value="Unplaced"/>
</dbReference>
<dbReference type="Ensembl" id="ENSNNAT00000019645.1">
    <property type="protein sequence ID" value="ENSNNAP00000018707.1"/>
    <property type="gene ID" value="ENSNNAG00000012524.1"/>
</dbReference>
<name>A0A8C6XRP7_NAJNA</name>
<reference evidence="1" key="1">
    <citation type="submission" date="2025-08" db="UniProtKB">
        <authorList>
            <consortium name="Ensembl"/>
        </authorList>
    </citation>
    <scope>IDENTIFICATION</scope>
</reference>
<protein>
    <submittedName>
        <fullName evidence="1">Uncharacterized protein</fullName>
    </submittedName>
</protein>
<sequence length="98" mass="9708">FQIAAMAFCPPSCIIPSCCSTPQFGLGSVVIQPPSFVVTIPGPILSASCDPVAIGGNTPCAAPGSGILGRPLAPSRGLLGGRNLQGGRGNVTLIPCGY</sequence>
<dbReference type="OrthoDB" id="9048459at2759"/>
<keyword evidence="2" id="KW-1185">Reference proteome</keyword>
<evidence type="ECO:0000313" key="2">
    <source>
        <dbReference type="Proteomes" id="UP000694559"/>
    </source>
</evidence>
<accession>A0A8C6XRP7</accession>